<accession>A0A2D4MTP6</accession>
<dbReference type="AlphaFoldDB" id="A0A2D4MTP6"/>
<reference evidence="1" key="1">
    <citation type="submission" date="2017-07" db="EMBL/GenBank/DDBJ databases">
        <authorList>
            <person name="Mikheyev A."/>
            <person name="Grau M."/>
        </authorList>
    </citation>
    <scope>NUCLEOTIDE SEQUENCE</scope>
    <source>
        <tissue evidence="1">Venom_gland</tissue>
    </source>
</reference>
<proteinExistence type="predicted"/>
<reference evidence="1" key="2">
    <citation type="submission" date="2017-11" db="EMBL/GenBank/DDBJ databases">
        <title>Coralsnake Venomics: Analyses of Venom Gland Transcriptomes and Proteomes of Six Brazilian Taxa.</title>
        <authorList>
            <person name="Aird S.D."/>
            <person name="Jorge da Silva N."/>
            <person name="Qiu L."/>
            <person name="Villar-Briones A."/>
            <person name="Aparecida-Saddi V."/>
            <person name="Campos-Telles M.P."/>
            <person name="Grau M."/>
            <person name="Mikheyev A.S."/>
        </authorList>
    </citation>
    <scope>NUCLEOTIDE SEQUENCE</scope>
    <source>
        <tissue evidence="1">Venom_gland</tissue>
    </source>
</reference>
<sequence>MPATKKHPTSQRIFATFFLEIVRLRFLPLLQKAKEQLASRRGGSLVIKKKICRQTFLKTKTKQHLDSLQNPEMASQLLSDCQKQSFYLPRFFNRDLHSHRRTRVCPSVFPAGSYPLS</sequence>
<dbReference type="EMBL" id="IACM01130970">
    <property type="protein sequence ID" value="LAB36774.1"/>
    <property type="molecule type" value="Transcribed_RNA"/>
</dbReference>
<protein>
    <submittedName>
        <fullName evidence="1">Uncharacterized protein</fullName>
    </submittedName>
</protein>
<organism evidence="1">
    <name type="scientific">Micrurus spixii</name>
    <name type="common">Amazon coral snake</name>
    <dbReference type="NCBI Taxonomy" id="129469"/>
    <lineage>
        <taxon>Eukaryota</taxon>
        <taxon>Metazoa</taxon>
        <taxon>Chordata</taxon>
        <taxon>Craniata</taxon>
        <taxon>Vertebrata</taxon>
        <taxon>Euteleostomi</taxon>
        <taxon>Lepidosauria</taxon>
        <taxon>Squamata</taxon>
        <taxon>Bifurcata</taxon>
        <taxon>Unidentata</taxon>
        <taxon>Episquamata</taxon>
        <taxon>Toxicofera</taxon>
        <taxon>Serpentes</taxon>
        <taxon>Colubroidea</taxon>
        <taxon>Elapidae</taxon>
        <taxon>Elapinae</taxon>
        <taxon>Micrurus</taxon>
    </lineage>
</organism>
<name>A0A2D4MTP6_9SAUR</name>
<evidence type="ECO:0000313" key="1">
    <source>
        <dbReference type="EMBL" id="LAB36774.1"/>
    </source>
</evidence>